<accession>A0A1R1PR50</accession>
<evidence type="ECO:0000313" key="3">
    <source>
        <dbReference type="EMBL" id="OMH83437.1"/>
    </source>
</evidence>
<feature type="compositionally biased region" description="Low complexity" evidence="2">
    <location>
        <begin position="360"/>
        <end position="373"/>
    </location>
</feature>
<protein>
    <submittedName>
        <fullName evidence="3">Uncharacterized protein</fullName>
    </submittedName>
</protein>
<organism evidence="3 4">
    <name type="scientific">Zancudomyces culisetae</name>
    <name type="common">Gut fungus</name>
    <name type="synonym">Smittium culisetae</name>
    <dbReference type="NCBI Taxonomy" id="1213189"/>
    <lineage>
        <taxon>Eukaryota</taxon>
        <taxon>Fungi</taxon>
        <taxon>Fungi incertae sedis</taxon>
        <taxon>Zoopagomycota</taxon>
        <taxon>Kickxellomycotina</taxon>
        <taxon>Harpellomycetes</taxon>
        <taxon>Harpellales</taxon>
        <taxon>Legeriomycetaceae</taxon>
        <taxon>Zancudomyces</taxon>
    </lineage>
</organism>
<feature type="region of interest" description="Disordered" evidence="2">
    <location>
        <begin position="137"/>
        <end position="192"/>
    </location>
</feature>
<feature type="coiled-coil region" evidence="1">
    <location>
        <begin position="228"/>
        <end position="345"/>
    </location>
</feature>
<evidence type="ECO:0000313" key="4">
    <source>
        <dbReference type="Proteomes" id="UP000188320"/>
    </source>
</evidence>
<keyword evidence="4" id="KW-1185">Reference proteome</keyword>
<feature type="region of interest" description="Disordered" evidence="2">
    <location>
        <begin position="633"/>
        <end position="660"/>
    </location>
</feature>
<feature type="region of interest" description="Disordered" evidence="2">
    <location>
        <begin position="347"/>
        <end position="382"/>
    </location>
</feature>
<feature type="compositionally biased region" description="Polar residues" evidence="2">
    <location>
        <begin position="165"/>
        <end position="179"/>
    </location>
</feature>
<name>A0A1R1PR50_ZANCU</name>
<proteinExistence type="predicted"/>
<dbReference type="Proteomes" id="UP000188320">
    <property type="component" value="Unassembled WGS sequence"/>
</dbReference>
<evidence type="ECO:0000256" key="1">
    <source>
        <dbReference type="SAM" id="Coils"/>
    </source>
</evidence>
<feature type="region of interest" description="Disordered" evidence="2">
    <location>
        <begin position="42"/>
        <end position="111"/>
    </location>
</feature>
<dbReference type="EMBL" id="LSSK01000407">
    <property type="protein sequence ID" value="OMH83437.1"/>
    <property type="molecule type" value="Genomic_DNA"/>
</dbReference>
<dbReference type="AlphaFoldDB" id="A0A1R1PR50"/>
<keyword evidence="1" id="KW-0175">Coiled coil</keyword>
<evidence type="ECO:0000256" key="2">
    <source>
        <dbReference type="SAM" id="MobiDB-lite"/>
    </source>
</evidence>
<comment type="caution">
    <text evidence="3">The sequence shown here is derived from an EMBL/GenBank/DDBJ whole genome shotgun (WGS) entry which is preliminary data.</text>
</comment>
<reference evidence="4" key="1">
    <citation type="submission" date="2017-01" db="EMBL/GenBank/DDBJ databases">
        <authorList>
            <person name="Wang Y."/>
            <person name="White M."/>
            <person name="Kvist S."/>
            <person name="Moncalvo J.-M."/>
        </authorList>
    </citation>
    <scope>NUCLEOTIDE SEQUENCE [LARGE SCALE GENOMIC DNA]</scope>
    <source>
        <strain evidence="4">COL-18-3</strain>
    </source>
</reference>
<feature type="compositionally biased region" description="Basic and acidic residues" evidence="2">
    <location>
        <begin position="642"/>
        <end position="660"/>
    </location>
</feature>
<gene>
    <name evidence="3" type="ORF">AX774_g3056</name>
</gene>
<sequence>MKDSQDFQNTAFYKEIDEQSYIRKQHQVYKENTKRKRVGIVGRGFDDGTRTGIASKRINSRQYTNGAGAGQGGDKKADTHSVRTGVESSREGGESAYSTKHTGGLDSEDDWDELDIDFDSEVLKKVAETEEQYYASQIENSASGSMRDRKSSLRENLVGAEGQGTEHSTGMENRATEAQDTPEVVKRQDSGAARHKVLMEKISVGVGKENSIETQTYVDHRQGIQRELVGFSKRADELKEACKTAEDKTRERIIEGLQREIEKIVKEKEQSVHKLEELKKEVGVKTGEVETVRRRLYKVEEENVKLQEQLANKTQQAISEKKSIEEKYNNQTQALRTELEFHKHEVELKGMSRKSTKKQNVSNNSSNSTNFGGNNNGNGSGGGGGDVDGFGFGGFDGFDGFGFKARERRFDMEFKTKTQTQTQTPKPGEKNDKIGRKAGVGAVTKNRELSRECEAEEVSIYGEEHIKKYIDLVKKKTENKDRRYMYLGIAICKAAKSTTEGKGGVQYDVDSNTGIAEDTRAEGARNKKGKGKLNTSNEAIKDFQLTYVNIINGESSLESDECVYFMLIKGVEYFPETFQQVIFQNKVSGQIPQLIVIVIQEIIKDKSRGVVIEFLGRLIGLLNTMVPLAEENGDGELSTAEKGGERQGRKKESGDDDVGRDTLEMRNTLIFKYVIQQLSLKTIISSISSSNVESILGLMAMLINSQEYFEHFTENKQDIMKYLVCMEPYLFALPETKVDSSGSNKLCKNSCSENFLKFIATIIVKFDSNIYKTRIVGNYVLVKMIIRILITGHNRLMEHETVYSTSSECCIISDCIKCLSVIFAINCLPNNEMRQNQWSEQGANLSNTRSRAFLDNLFDNYDNEVADDTNYDSMYAKTPNLALVPSNPSNPSGPSTPSNHNSLKPEFDNPLFYSFFVCLTQIAKCPLYLKLYYKDQAELTKILGN</sequence>